<comment type="caution">
    <text evidence="9">The sequence shown here is derived from an EMBL/GenBank/DDBJ whole genome shotgun (WGS) entry which is preliminary data.</text>
</comment>
<name>A0ABD5P5A7_9EURY</name>
<dbReference type="GO" id="GO:0006353">
    <property type="term" value="P:DNA-templated transcription termination"/>
    <property type="evidence" value="ECO:0007669"/>
    <property type="project" value="UniProtKB-UniRule"/>
</dbReference>
<keyword evidence="2 6" id="KW-0963">Cytoplasm</keyword>
<evidence type="ECO:0000256" key="4">
    <source>
        <dbReference type="ARBA" id="ARBA00023015"/>
    </source>
</evidence>
<organism evidence="9 10">
    <name type="scientific">Natribaculum luteum</name>
    <dbReference type="NCBI Taxonomy" id="1586232"/>
    <lineage>
        <taxon>Archaea</taxon>
        <taxon>Methanobacteriati</taxon>
        <taxon>Methanobacteriota</taxon>
        <taxon>Stenosarchaea group</taxon>
        <taxon>Halobacteria</taxon>
        <taxon>Halobacteriales</taxon>
        <taxon>Natrialbaceae</taxon>
        <taxon>Natribaculum</taxon>
    </lineage>
</organism>
<dbReference type="InterPro" id="IPR010212">
    <property type="entry name" value="NusA_arc"/>
</dbReference>
<dbReference type="HAMAP" id="MF_00945_A">
    <property type="entry name" value="NusA_A"/>
    <property type="match status" value="1"/>
</dbReference>
<dbReference type="Gene3D" id="3.30.300.20">
    <property type="match status" value="2"/>
</dbReference>
<accession>A0ABD5P5A7</accession>
<evidence type="ECO:0000256" key="6">
    <source>
        <dbReference type="HAMAP-Rule" id="MF_00945"/>
    </source>
</evidence>
<feature type="domain" description="NusA-like second KH" evidence="8">
    <location>
        <begin position="75"/>
        <end position="135"/>
    </location>
</feature>
<dbReference type="InterPro" id="IPR030842">
    <property type="entry name" value="TF_NusA_bacterial"/>
</dbReference>
<dbReference type="Pfam" id="PF26594">
    <property type="entry name" value="KH_NusA_2nd"/>
    <property type="match status" value="1"/>
</dbReference>
<comment type="similarity">
    <text evidence="6">Belongs to the NusA family.</text>
</comment>
<dbReference type="RefSeq" id="WP_246972573.1">
    <property type="nucleotide sequence ID" value="NZ_CP095397.1"/>
</dbReference>
<reference evidence="9 10" key="1">
    <citation type="journal article" date="2014" name="Int. J. Syst. Evol. Microbiol.">
        <title>Complete genome sequence of Corynebacterium casei LMG S-19264T (=DSM 44701T), isolated from a smear-ripened cheese.</title>
        <authorList>
            <consortium name="US DOE Joint Genome Institute (JGI-PGF)"/>
            <person name="Walter F."/>
            <person name="Albersmeier A."/>
            <person name="Kalinowski J."/>
            <person name="Ruckert C."/>
        </authorList>
    </citation>
    <scope>NUCLEOTIDE SEQUENCE [LARGE SCALE GENOMIC DNA]</scope>
    <source>
        <strain evidence="9 10">IBRC-M 10912</strain>
    </source>
</reference>
<evidence type="ECO:0000256" key="5">
    <source>
        <dbReference type="ARBA" id="ARBA00023163"/>
    </source>
</evidence>
<dbReference type="PANTHER" id="PTHR22648">
    <property type="entry name" value="TRANSCRIPTION TERMINATION FACTOR NUSA"/>
    <property type="match status" value="1"/>
</dbReference>
<feature type="domain" description="KH type-2" evidence="7">
    <location>
        <begin position="14"/>
        <end position="69"/>
    </location>
</feature>
<keyword evidence="3" id="KW-0694">RNA-binding</keyword>
<dbReference type="InterPro" id="IPR004044">
    <property type="entry name" value="KH_dom_type_2"/>
</dbReference>
<evidence type="ECO:0000256" key="3">
    <source>
        <dbReference type="ARBA" id="ARBA00022884"/>
    </source>
</evidence>
<keyword evidence="1 6" id="KW-0806">Transcription termination</keyword>
<dbReference type="InterPro" id="IPR009019">
    <property type="entry name" value="KH_sf_prok-type"/>
</dbReference>
<dbReference type="NCBIfam" id="TIGR01952">
    <property type="entry name" value="nusA_arch"/>
    <property type="match status" value="1"/>
</dbReference>
<evidence type="ECO:0000259" key="8">
    <source>
        <dbReference type="Pfam" id="PF26594"/>
    </source>
</evidence>
<evidence type="ECO:0000259" key="7">
    <source>
        <dbReference type="Pfam" id="PF07650"/>
    </source>
</evidence>
<evidence type="ECO:0000256" key="2">
    <source>
        <dbReference type="ARBA" id="ARBA00022490"/>
    </source>
</evidence>
<dbReference type="GO" id="GO:0003723">
    <property type="term" value="F:RNA binding"/>
    <property type="evidence" value="ECO:0007669"/>
    <property type="project" value="UniProtKB-KW"/>
</dbReference>
<protein>
    <recommendedName>
        <fullName evidence="6">Probable transcription termination protein NusA</fullName>
    </recommendedName>
</protein>
<comment type="subcellular location">
    <subcellularLocation>
        <location evidence="6">Cytoplasm</location>
    </subcellularLocation>
</comment>
<dbReference type="GO" id="GO:0005737">
    <property type="term" value="C:cytoplasm"/>
    <property type="evidence" value="ECO:0007669"/>
    <property type="project" value="UniProtKB-SubCell"/>
</dbReference>
<proteinExistence type="inferred from homology"/>
<dbReference type="GeneID" id="71853082"/>
<dbReference type="PANTHER" id="PTHR22648:SF0">
    <property type="entry name" value="TRANSCRIPTION TERMINATION_ANTITERMINATION PROTEIN NUSA"/>
    <property type="match status" value="1"/>
</dbReference>
<evidence type="ECO:0000256" key="1">
    <source>
        <dbReference type="ARBA" id="ARBA00022472"/>
    </source>
</evidence>
<dbReference type="InterPro" id="IPR058582">
    <property type="entry name" value="KH_NusA_2nd"/>
</dbReference>
<comment type="function">
    <text evidence="6">Participates in transcription termination.</text>
</comment>
<keyword evidence="5 6" id="KW-0804">Transcription</keyword>
<dbReference type="Pfam" id="PF07650">
    <property type="entry name" value="KH_2"/>
    <property type="match status" value="1"/>
</dbReference>
<sequence length="139" mass="14717">MGVTLSDDARQYLALFEDVTGATGRDCVLENGRLLVVVAPGQMGEAIGPGGRHVTQFERQVDKSVRLIEAAETAAAFVANALAPAAVYNVTISENDDTIAYVEVADEDRGVAIGKDGLTIEAARTLAERHFGIDDVQLT</sequence>
<evidence type="ECO:0000313" key="10">
    <source>
        <dbReference type="Proteomes" id="UP001595821"/>
    </source>
</evidence>
<gene>
    <name evidence="6" type="primary">nusA</name>
    <name evidence="9" type="ORF">ACFOZ7_20270</name>
</gene>
<dbReference type="AlphaFoldDB" id="A0ABD5P5A7"/>
<dbReference type="EMBL" id="JBHSDJ010000131">
    <property type="protein sequence ID" value="MFC4249234.1"/>
    <property type="molecule type" value="Genomic_DNA"/>
</dbReference>
<dbReference type="SUPFAM" id="SSF54814">
    <property type="entry name" value="Prokaryotic type KH domain (KH-domain type II)"/>
    <property type="match status" value="2"/>
</dbReference>
<keyword evidence="4 6" id="KW-0805">Transcription regulation</keyword>
<dbReference type="InterPro" id="IPR015946">
    <property type="entry name" value="KH_dom-like_a/b"/>
</dbReference>
<evidence type="ECO:0000313" key="9">
    <source>
        <dbReference type="EMBL" id="MFC4249234.1"/>
    </source>
</evidence>
<dbReference type="Proteomes" id="UP001595821">
    <property type="component" value="Unassembled WGS sequence"/>
</dbReference>